<proteinExistence type="predicted"/>
<protein>
    <submittedName>
        <fullName evidence="2">Uncharacterized protein</fullName>
    </submittedName>
</protein>
<organism evidence="2 3">
    <name type="scientific">Punica granatum</name>
    <name type="common">Pomegranate</name>
    <dbReference type="NCBI Taxonomy" id="22663"/>
    <lineage>
        <taxon>Eukaryota</taxon>
        <taxon>Viridiplantae</taxon>
        <taxon>Streptophyta</taxon>
        <taxon>Embryophyta</taxon>
        <taxon>Tracheophyta</taxon>
        <taxon>Spermatophyta</taxon>
        <taxon>Magnoliopsida</taxon>
        <taxon>eudicotyledons</taxon>
        <taxon>Gunneridae</taxon>
        <taxon>Pentapetalae</taxon>
        <taxon>rosids</taxon>
        <taxon>malvids</taxon>
        <taxon>Myrtales</taxon>
        <taxon>Lythraceae</taxon>
        <taxon>Punica</taxon>
    </lineage>
</organism>
<dbReference type="Proteomes" id="UP000197138">
    <property type="component" value="Unassembled WGS sequence"/>
</dbReference>
<keyword evidence="1" id="KW-0812">Transmembrane</keyword>
<feature type="transmembrane region" description="Helical" evidence="1">
    <location>
        <begin position="106"/>
        <end position="130"/>
    </location>
</feature>
<accession>A0A218WBI4</accession>
<name>A0A218WBI4_PUNGR</name>
<sequence length="133" mass="14772">MISSASCWSSNFPPTFSWGESLIILLEEDPGPGRWDGLRPFIEVIRLAYGLQFGHGLCFPGGSGRVTRLAVRSAEEARFICLRYTSNSRIVADFCRVLGPWREIQVWWGGLAVAVAVAMRAVAWLVAVMLELQ</sequence>
<evidence type="ECO:0000256" key="1">
    <source>
        <dbReference type="SAM" id="Phobius"/>
    </source>
</evidence>
<dbReference type="EMBL" id="MTKT01004810">
    <property type="protein sequence ID" value="OWM69903.1"/>
    <property type="molecule type" value="Genomic_DNA"/>
</dbReference>
<dbReference type="AlphaFoldDB" id="A0A218WBI4"/>
<reference evidence="3" key="1">
    <citation type="journal article" date="2017" name="Plant J.">
        <title>The pomegranate (Punica granatum L.) genome and the genomics of punicalagin biosynthesis.</title>
        <authorList>
            <person name="Qin G."/>
            <person name="Xu C."/>
            <person name="Ming R."/>
            <person name="Tang H."/>
            <person name="Guyot R."/>
            <person name="Kramer E.M."/>
            <person name="Hu Y."/>
            <person name="Yi X."/>
            <person name="Qi Y."/>
            <person name="Xu X."/>
            <person name="Gao Z."/>
            <person name="Pan H."/>
            <person name="Jian J."/>
            <person name="Tian Y."/>
            <person name="Yue Z."/>
            <person name="Xu Y."/>
        </authorList>
    </citation>
    <scope>NUCLEOTIDE SEQUENCE [LARGE SCALE GENOMIC DNA]</scope>
    <source>
        <strain evidence="3">cv. Dabenzi</strain>
    </source>
</reference>
<comment type="caution">
    <text evidence="2">The sequence shown here is derived from an EMBL/GenBank/DDBJ whole genome shotgun (WGS) entry which is preliminary data.</text>
</comment>
<keyword evidence="1" id="KW-1133">Transmembrane helix</keyword>
<evidence type="ECO:0000313" key="2">
    <source>
        <dbReference type="EMBL" id="OWM69903.1"/>
    </source>
</evidence>
<keyword evidence="1" id="KW-0472">Membrane</keyword>
<evidence type="ECO:0000313" key="3">
    <source>
        <dbReference type="Proteomes" id="UP000197138"/>
    </source>
</evidence>
<gene>
    <name evidence="2" type="ORF">CDL15_Pgr025752</name>
</gene>